<accession>A0A0K2TMU4</accession>
<protein>
    <submittedName>
        <fullName evidence="1">Uncharacterized protein</fullName>
    </submittedName>
</protein>
<proteinExistence type="predicted"/>
<reference evidence="1" key="1">
    <citation type="submission" date="2014-05" db="EMBL/GenBank/DDBJ databases">
        <authorList>
            <person name="Chronopoulou M."/>
        </authorList>
    </citation>
    <scope>NUCLEOTIDE SEQUENCE</scope>
    <source>
        <tissue evidence="1">Whole organism</tissue>
    </source>
</reference>
<dbReference type="EMBL" id="HACA01010067">
    <property type="protein sequence ID" value="CDW27428.1"/>
    <property type="molecule type" value="Transcribed_RNA"/>
</dbReference>
<dbReference type="AlphaFoldDB" id="A0A0K2TMU4"/>
<organism evidence="1">
    <name type="scientific">Lepeophtheirus salmonis</name>
    <name type="common">Salmon louse</name>
    <name type="synonym">Caligus salmonis</name>
    <dbReference type="NCBI Taxonomy" id="72036"/>
    <lineage>
        <taxon>Eukaryota</taxon>
        <taxon>Metazoa</taxon>
        <taxon>Ecdysozoa</taxon>
        <taxon>Arthropoda</taxon>
        <taxon>Crustacea</taxon>
        <taxon>Multicrustacea</taxon>
        <taxon>Hexanauplia</taxon>
        <taxon>Copepoda</taxon>
        <taxon>Siphonostomatoida</taxon>
        <taxon>Caligidae</taxon>
        <taxon>Lepeophtheirus</taxon>
    </lineage>
</organism>
<evidence type="ECO:0000313" key="1">
    <source>
        <dbReference type="EMBL" id="CDW27428.1"/>
    </source>
</evidence>
<sequence length="67" mass="7381">LNGGTIKGLSWKNTVNNKPDTCLWCPEAKPTRLEKLLPIYCKKKDVPSPNGIISTRFNEKGADCGYG</sequence>
<feature type="non-terminal residue" evidence="1">
    <location>
        <position position="1"/>
    </location>
</feature>
<name>A0A0K2TMU4_LEPSM</name>